<sequence>MPSLTEVRDAAVALLRTVHPDISRVEAFSGEITLDAVAGKGLPPGVSVLVAAVAADNDAQGDSLDFDVMGTFGALVVSNNVAGAEYAEQDALDVAEKTALAVHGATFGLPGVSPAVVRSLEAVTDEELAGNGICVWSVVWRQSLVFTEGGNDGVAV</sequence>
<name>A0A8S5QI65_9CAUD</name>
<organism evidence="1">
    <name type="scientific">Siphoviridae sp. ctLgc23</name>
    <dbReference type="NCBI Taxonomy" id="2825455"/>
    <lineage>
        <taxon>Viruses</taxon>
        <taxon>Duplodnaviria</taxon>
        <taxon>Heunggongvirae</taxon>
        <taxon>Uroviricota</taxon>
        <taxon>Caudoviricetes</taxon>
    </lineage>
</organism>
<accession>A0A8S5QI65</accession>
<reference evidence="1" key="1">
    <citation type="journal article" date="2021" name="Proc. Natl. Acad. Sci. U.S.A.">
        <title>A Catalog of Tens of Thousands of Viruses from Human Metagenomes Reveals Hidden Associations with Chronic Diseases.</title>
        <authorList>
            <person name="Tisza M.J."/>
            <person name="Buck C.B."/>
        </authorList>
    </citation>
    <scope>NUCLEOTIDE SEQUENCE</scope>
    <source>
        <strain evidence="1">CtLgc23</strain>
    </source>
</reference>
<evidence type="ECO:0000313" key="1">
    <source>
        <dbReference type="EMBL" id="DAE18682.1"/>
    </source>
</evidence>
<dbReference type="EMBL" id="BK015660">
    <property type="protein sequence ID" value="DAE18682.1"/>
    <property type="molecule type" value="Genomic_DNA"/>
</dbReference>
<proteinExistence type="predicted"/>
<protein>
    <submittedName>
        <fullName evidence="1">Uncharacterized protein</fullName>
    </submittedName>
</protein>